<evidence type="ECO:0000259" key="7">
    <source>
        <dbReference type="Pfam" id="PF01494"/>
    </source>
</evidence>
<evidence type="ECO:0000256" key="1">
    <source>
        <dbReference type="ARBA" id="ARBA00007992"/>
    </source>
</evidence>
<dbReference type="GO" id="GO:0071949">
    <property type="term" value="F:FAD binding"/>
    <property type="evidence" value="ECO:0007669"/>
    <property type="project" value="InterPro"/>
</dbReference>
<evidence type="ECO:0000256" key="4">
    <source>
        <dbReference type="ARBA" id="ARBA00023002"/>
    </source>
</evidence>
<dbReference type="Gene3D" id="3.50.50.60">
    <property type="entry name" value="FAD/NAD(P)-binding domain"/>
    <property type="match status" value="1"/>
</dbReference>
<name>A0A9P6FXW0_9FUNG</name>
<keyword evidence="6" id="KW-0812">Transmembrane</keyword>
<dbReference type="GO" id="GO:0004497">
    <property type="term" value="F:monooxygenase activity"/>
    <property type="evidence" value="ECO:0007669"/>
    <property type="project" value="InterPro"/>
</dbReference>
<dbReference type="InterPro" id="IPR002938">
    <property type="entry name" value="FAD-bd"/>
</dbReference>
<proteinExistence type="inferred from homology"/>
<keyword evidence="3" id="KW-0274">FAD</keyword>
<keyword evidence="2" id="KW-0285">Flavoprotein</keyword>
<dbReference type="OrthoDB" id="655030at2759"/>
<evidence type="ECO:0000313" key="8">
    <source>
        <dbReference type="EMBL" id="KAF9582726.1"/>
    </source>
</evidence>
<accession>A0A9P6FXW0</accession>
<dbReference type="Pfam" id="PF01494">
    <property type="entry name" value="FAD_binding_3"/>
    <property type="match status" value="1"/>
</dbReference>
<feature type="transmembrane region" description="Helical" evidence="6">
    <location>
        <begin position="12"/>
        <end position="27"/>
    </location>
</feature>
<reference evidence="8" key="1">
    <citation type="journal article" date="2020" name="Fungal Divers.">
        <title>Resolving the Mortierellaceae phylogeny through synthesis of multi-gene phylogenetics and phylogenomics.</title>
        <authorList>
            <person name="Vandepol N."/>
            <person name="Liber J."/>
            <person name="Desiro A."/>
            <person name="Na H."/>
            <person name="Kennedy M."/>
            <person name="Barry K."/>
            <person name="Grigoriev I.V."/>
            <person name="Miller A.N."/>
            <person name="O'Donnell K."/>
            <person name="Stajich J.E."/>
            <person name="Bonito G."/>
        </authorList>
    </citation>
    <scope>NUCLEOTIDE SEQUENCE</scope>
    <source>
        <strain evidence="8">KOD1015</strain>
    </source>
</reference>
<feature type="domain" description="FAD-binding" evidence="7">
    <location>
        <begin position="10"/>
        <end position="350"/>
    </location>
</feature>
<keyword evidence="6" id="KW-1133">Transmembrane helix</keyword>
<dbReference type="PANTHER" id="PTHR47356:SF2">
    <property type="entry name" value="FAD-BINDING DOMAIN-CONTAINING PROTEIN-RELATED"/>
    <property type="match status" value="1"/>
</dbReference>
<comment type="similarity">
    <text evidence="1">Belongs to the paxM FAD-dependent monooxygenase family.</text>
</comment>
<evidence type="ECO:0000256" key="2">
    <source>
        <dbReference type="ARBA" id="ARBA00022630"/>
    </source>
</evidence>
<keyword evidence="9" id="KW-1185">Reference proteome</keyword>
<organism evidence="8 9">
    <name type="scientific">Lunasporangiospora selenospora</name>
    <dbReference type="NCBI Taxonomy" id="979761"/>
    <lineage>
        <taxon>Eukaryota</taxon>
        <taxon>Fungi</taxon>
        <taxon>Fungi incertae sedis</taxon>
        <taxon>Mucoromycota</taxon>
        <taxon>Mortierellomycotina</taxon>
        <taxon>Mortierellomycetes</taxon>
        <taxon>Mortierellales</taxon>
        <taxon>Mortierellaceae</taxon>
        <taxon>Lunasporangiospora</taxon>
    </lineage>
</organism>
<protein>
    <recommendedName>
        <fullName evidence="7">FAD-binding domain-containing protein</fullName>
    </recommendedName>
</protein>
<keyword evidence="6" id="KW-0472">Membrane</keyword>
<dbReference type="SUPFAM" id="SSF51905">
    <property type="entry name" value="FAD/NAD(P)-binding domain"/>
    <property type="match status" value="1"/>
</dbReference>
<feature type="region of interest" description="Disordered" evidence="5">
    <location>
        <begin position="439"/>
        <end position="471"/>
    </location>
</feature>
<dbReference type="AlphaFoldDB" id="A0A9P6FXW0"/>
<evidence type="ECO:0000256" key="5">
    <source>
        <dbReference type="SAM" id="MobiDB-lite"/>
    </source>
</evidence>
<dbReference type="Proteomes" id="UP000780801">
    <property type="component" value="Unassembled WGS sequence"/>
</dbReference>
<evidence type="ECO:0000313" key="9">
    <source>
        <dbReference type="Proteomes" id="UP000780801"/>
    </source>
</evidence>
<dbReference type="InterPro" id="IPR050562">
    <property type="entry name" value="FAD_mOase_fung"/>
</dbReference>
<dbReference type="EMBL" id="JAABOA010000948">
    <property type="protein sequence ID" value="KAF9582726.1"/>
    <property type="molecule type" value="Genomic_DNA"/>
</dbReference>
<evidence type="ECO:0000256" key="3">
    <source>
        <dbReference type="ARBA" id="ARBA00022827"/>
    </source>
</evidence>
<sequence length="471" mass="53372">MSEKAQERPKALIIGAGLSGMLLAILFERQGISYKIFEKTLDMKPLGSCMAFNANILPVLDQLGLLEETKKISLQGDRFDSYSSDLKFLGSIRFGHCNENIGYPTLMFTRYEMHNLLKSKIPKERFVLGKKMTSYSQDDDGVEVFFEDDSSYKGEILIGADGAYSSVRKSMYKQIEPLGLLPKKDIKDMKAAYITMVGVSKPLDPEKYPILKSPISTTDQMMGGSSGYSWTTVTVTDNRVSWGVVLQLETTDIQEARATCEWGEEGIRSMTNDVKDFKTTFGATLGEFIEQTPIETISKVFLEEKMFETWYHNRVVLIGDACHKFLPSVGQGAMNAMQDSVVLANTLFDIEDYTTKNIVAAFKDYRQQRYNYAQYEIGKSTLMGRLSYGQGWIDRILRHIVFNFVPQFIFTRQVLSDTAYRPQATFLPRAPKRGTVSIAPQKPSKRYLGPNEIETSRSKRFRSKKEMPVAL</sequence>
<comment type="caution">
    <text evidence="8">The sequence shown here is derived from an EMBL/GenBank/DDBJ whole genome shotgun (WGS) entry which is preliminary data.</text>
</comment>
<gene>
    <name evidence="8" type="ORF">BGW38_010839</name>
</gene>
<dbReference type="InterPro" id="IPR036188">
    <property type="entry name" value="FAD/NAD-bd_sf"/>
</dbReference>
<evidence type="ECO:0000256" key="6">
    <source>
        <dbReference type="SAM" id="Phobius"/>
    </source>
</evidence>
<dbReference type="PRINTS" id="PR00420">
    <property type="entry name" value="RNGMNOXGNASE"/>
</dbReference>
<keyword evidence="4" id="KW-0560">Oxidoreductase</keyword>
<dbReference type="PANTHER" id="PTHR47356">
    <property type="entry name" value="FAD-DEPENDENT MONOOXYGENASE ASQG-RELATED"/>
    <property type="match status" value="1"/>
</dbReference>